<keyword evidence="2 4" id="KW-0689">Ribosomal protein</keyword>
<dbReference type="PRINTS" id="PR01249">
    <property type="entry name" value="RIBOSOMALL31"/>
</dbReference>
<sequence>MPKSEIHPTWFKDTPVMCDGKPLCLIGSTKRQLQVDIWLANHPFYTESQILIDSEGRVEKFMKKYQLNSNDE</sequence>
<dbReference type="GO" id="GO:1990904">
    <property type="term" value="C:ribonucleoprotein complex"/>
    <property type="evidence" value="ECO:0007669"/>
    <property type="project" value="UniProtKB-KW"/>
</dbReference>
<dbReference type="EMBL" id="MG755803">
    <property type="protein sequence ID" value="AWT39846.1"/>
    <property type="molecule type" value="Genomic_DNA"/>
</dbReference>
<dbReference type="InterPro" id="IPR002150">
    <property type="entry name" value="Ribosomal_bL31"/>
</dbReference>
<evidence type="ECO:0000313" key="5">
    <source>
        <dbReference type="EMBL" id="AWT39846.1"/>
    </source>
</evidence>
<dbReference type="InterPro" id="IPR042105">
    <property type="entry name" value="Ribosomal_bL31_sf"/>
</dbReference>
<reference evidence="5" key="1">
    <citation type="journal article" date="2018" name="Adv. Bot. Res.">
        <title>Evolution of the Plastid Genomes in Diatoms.</title>
        <authorList>
            <person name="Yu M."/>
            <person name="Ashworth M.P."/>
            <person name="Hajrah N.H."/>
            <person name="Khiyami M.A."/>
            <person name="Sabir M.J."/>
            <person name="Alhebshi A.M."/>
            <person name="Al-Malki A.L."/>
            <person name="Sabir J.S.M."/>
            <person name="Theriot E.C."/>
            <person name="Jansen R.K."/>
        </authorList>
    </citation>
    <scope>NUCLEOTIDE SEQUENCE</scope>
</reference>
<name>A0A2U9NSI9_9STRA</name>
<dbReference type="Gene3D" id="4.10.830.30">
    <property type="entry name" value="Ribosomal protein L31"/>
    <property type="match status" value="1"/>
</dbReference>
<organism evidence="5">
    <name type="scientific">Psammoneis obaidii</name>
    <dbReference type="NCBI Taxonomy" id="1706219"/>
    <lineage>
        <taxon>Eukaryota</taxon>
        <taxon>Sar</taxon>
        <taxon>Stramenopiles</taxon>
        <taxon>Ochrophyta</taxon>
        <taxon>Bacillariophyta</taxon>
        <taxon>Mediophyceae</taxon>
        <taxon>Biddulphiophycidae</taxon>
        <taxon>Triceratiales</taxon>
        <taxon>Plagiogrammaceae</taxon>
        <taxon>Psammoneis</taxon>
    </lineage>
</organism>
<accession>A0A2U9NSI9</accession>
<gene>
    <name evidence="5" type="primary">rpl31</name>
</gene>
<dbReference type="GO" id="GO:0003735">
    <property type="term" value="F:structural constituent of ribosome"/>
    <property type="evidence" value="ECO:0007669"/>
    <property type="project" value="InterPro"/>
</dbReference>
<dbReference type="GO" id="GO:0005840">
    <property type="term" value="C:ribosome"/>
    <property type="evidence" value="ECO:0007669"/>
    <property type="project" value="UniProtKB-KW"/>
</dbReference>
<protein>
    <recommendedName>
        <fullName evidence="4">50S ribosomal protein L31</fullName>
    </recommendedName>
</protein>
<dbReference type="SUPFAM" id="SSF143800">
    <property type="entry name" value="L28p-like"/>
    <property type="match status" value="1"/>
</dbReference>
<dbReference type="NCBIfam" id="TIGR00105">
    <property type="entry name" value="L31"/>
    <property type="match status" value="1"/>
</dbReference>
<comment type="similarity">
    <text evidence="1">Belongs to the bacterial ribosomal protein bL31 family. Type A subfamily.</text>
</comment>
<keyword evidence="5" id="KW-0934">Plastid</keyword>
<dbReference type="Pfam" id="PF01197">
    <property type="entry name" value="Ribosomal_L31"/>
    <property type="match status" value="1"/>
</dbReference>
<evidence type="ECO:0000256" key="1">
    <source>
        <dbReference type="ARBA" id="ARBA00009296"/>
    </source>
</evidence>
<keyword evidence="5" id="KW-0150">Chloroplast</keyword>
<dbReference type="PROSITE" id="PS01143">
    <property type="entry name" value="RIBOSOMAL_L31"/>
    <property type="match status" value="1"/>
</dbReference>
<keyword evidence="3 4" id="KW-0687">Ribonucleoprotein</keyword>
<dbReference type="RefSeq" id="YP_009497133.1">
    <property type="nucleotide sequence ID" value="NC_038004.1"/>
</dbReference>
<dbReference type="GO" id="GO:0006412">
    <property type="term" value="P:translation"/>
    <property type="evidence" value="ECO:0007669"/>
    <property type="project" value="InterPro"/>
</dbReference>
<evidence type="ECO:0000256" key="2">
    <source>
        <dbReference type="ARBA" id="ARBA00022980"/>
    </source>
</evidence>
<evidence type="ECO:0000256" key="3">
    <source>
        <dbReference type="ARBA" id="ARBA00023274"/>
    </source>
</evidence>
<dbReference type="PANTHER" id="PTHR33280">
    <property type="entry name" value="50S RIBOSOMAL PROTEIN L31, CHLOROPLASTIC"/>
    <property type="match status" value="1"/>
</dbReference>
<evidence type="ECO:0000256" key="4">
    <source>
        <dbReference type="RuleBase" id="RU000564"/>
    </source>
</evidence>
<dbReference type="InterPro" id="IPR034704">
    <property type="entry name" value="Ribosomal_bL28/bL31-like_sf"/>
</dbReference>
<dbReference type="GeneID" id="36959646"/>
<geneLocation type="chloroplast" evidence="5"/>
<dbReference type="PANTHER" id="PTHR33280:SF1">
    <property type="entry name" value="LARGE RIBOSOMAL SUBUNIT PROTEIN BL31C"/>
    <property type="match status" value="1"/>
</dbReference>
<dbReference type="NCBIfam" id="NF001809">
    <property type="entry name" value="PRK00528.1"/>
    <property type="match status" value="1"/>
</dbReference>
<proteinExistence type="inferred from homology"/>
<dbReference type="AlphaFoldDB" id="A0A2U9NSI9"/>